<dbReference type="AlphaFoldDB" id="A0A7Y3R833"/>
<dbReference type="Proteomes" id="UP000536509">
    <property type="component" value="Unassembled WGS sequence"/>
</dbReference>
<sequence>MSATPQDFDKQDIDLSQISKKIGSFFDNISTTIFKGILFVKKRRIIFTVLFVIGAGLGYFMDISGKIYENKIIVSPNFGSVDYLYTKVDLLQSKIRERDTLFLKSIGVKKPSSILQIEVEPVIDLYNFVSSNTTHLNNAQNTQNFELIKLLSEDGDVNKVISDEVTSKNYGRHTISITTKDLISNKGTVDPILKYLNQNEFYQNIQKTFISNIKSKMKQNMGVINQIDTLLGQFSSATSNSQKSDKLVYYNENTQLNDIIQTKNNLMAEIGAQKMDLVSFDSVIKENSSVLNVVNKKGLNNKMKFILPMFFIFVFIGLTLFRSFYKNQAAKLSAK</sequence>
<name>A0A7Y3R833_9FLAO</name>
<evidence type="ECO:0000313" key="2">
    <source>
        <dbReference type="EMBL" id="NNT71062.1"/>
    </source>
</evidence>
<proteinExistence type="predicted"/>
<gene>
    <name evidence="2" type="ORF">HKT18_02425</name>
</gene>
<comment type="caution">
    <text evidence="2">The sequence shown here is derived from an EMBL/GenBank/DDBJ whole genome shotgun (WGS) entry which is preliminary data.</text>
</comment>
<reference evidence="2 3" key="1">
    <citation type="submission" date="2020-05" db="EMBL/GenBank/DDBJ databases">
        <title>Draft genome of Flavobacterium sp. IMCC34852.</title>
        <authorList>
            <person name="Song J."/>
            <person name="Cho J.-C."/>
        </authorList>
    </citation>
    <scope>NUCLEOTIDE SEQUENCE [LARGE SCALE GENOMIC DNA]</scope>
    <source>
        <strain evidence="2 3">IMCC34852</strain>
    </source>
</reference>
<keyword evidence="3" id="KW-1185">Reference proteome</keyword>
<keyword evidence="1" id="KW-1133">Transmembrane helix</keyword>
<feature type="transmembrane region" description="Helical" evidence="1">
    <location>
        <begin position="305"/>
        <end position="325"/>
    </location>
</feature>
<dbReference type="EMBL" id="JABEVX010000001">
    <property type="protein sequence ID" value="NNT71062.1"/>
    <property type="molecule type" value="Genomic_DNA"/>
</dbReference>
<accession>A0A7Y3R833</accession>
<keyword evidence="1" id="KW-0812">Transmembrane</keyword>
<protein>
    <submittedName>
        <fullName evidence="2">Uncharacterized protein</fullName>
    </submittedName>
</protein>
<evidence type="ECO:0000313" key="3">
    <source>
        <dbReference type="Proteomes" id="UP000536509"/>
    </source>
</evidence>
<keyword evidence="1" id="KW-0472">Membrane</keyword>
<organism evidence="2 3">
    <name type="scientific">Flavobacterium rivulicola</name>
    <dbReference type="NCBI Taxonomy" id="2732161"/>
    <lineage>
        <taxon>Bacteria</taxon>
        <taxon>Pseudomonadati</taxon>
        <taxon>Bacteroidota</taxon>
        <taxon>Flavobacteriia</taxon>
        <taxon>Flavobacteriales</taxon>
        <taxon>Flavobacteriaceae</taxon>
        <taxon>Flavobacterium</taxon>
    </lineage>
</organism>
<evidence type="ECO:0000256" key="1">
    <source>
        <dbReference type="SAM" id="Phobius"/>
    </source>
</evidence>
<feature type="transmembrane region" description="Helical" evidence="1">
    <location>
        <begin position="45"/>
        <end position="61"/>
    </location>
</feature>
<dbReference type="RefSeq" id="WP_171221255.1">
    <property type="nucleotide sequence ID" value="NZ_CP121446.1"/>
</dbReference>